<dbReference type="WBParaSite" id="Csp11.Scaffold629.g10677.t1">
    <property type="protein sequence ID" value="Csp11.Scaffold629.g10677.t1"/>
    <property type="gene ID" value="Csp11.Scaffold629.g10677"/>
</dbReference>
<dbReference type="InterPro" id="IPR020901">
    <property type="entry name" value="Prtase_inh_Kunz-CS"/>
</dbReference>
<dbReference type="InterPro" id="IPR053014">
    <property type="entry name" value="Cuticle_assoc_divergent"/>
</dbReference>
<keyword evidence="2" id="KW-1185">Reference proteome</keyword>
<dbReference type="SUPFAM" id="SSF57362">
    <property type="entry name" value="BPTI-like"/>
    <property type="match status" value="3"/>
</dbReference>
<organism evidence="2 3">
    <name type="scientific">Caenorhabditis tropicalis</name>
    <dbReference type="NCBI Taxonomy" id="1561998"/>
    <lineage>
        <taxon>Eukaryota</taxon>
        <taxon>Metazoa</taxon>
        <taxon>Ecdysozoa</taxon>
        <taxon>Nematoda</taxon>
        <taxon>Chromadorea</taxon>
        <taxon>Rhabditida</taxon>
        <taxon>Rhabditina</taxon>
        <taxon>Rhabditomorpha</taxon>
        <taxon>Rhabditoidea</taxon>
        <taxon>Rhabditidae</taxon>
        <taxon>Peloderinae</taxon>
        <taxon>Caenorhabditis</taxon>
    </lineage>
</organism>
<name>A0A1I7TQ67_9PELO</name>
<dbReference type="PANTHER" id="PTHR46339:SF10">
    <property type="entry name" value="BPTI_KUNITZ INHIBITOR DOMAIN-CONTAINING PROTEIN"/>
    <property type="match status" value="1"/>
</dbReference>
<dbReference type="Proteomes" id="UP000095282">
    <property type="component" value="Unplaced"/>
</dbReference>
<dbReference type="STRING" id="1561998.A0A1I7TQ67"/>
<dbReference type="PANTHER" id="PTHR46339">
    <property type="entry name" value="PROTEIN CBG15282-RELATED"/>
    <property type="match status" value="1"/>
</dbReference>
<dbReference type="SMART" id="SM00289">
    <property type="entry name" value="WR1"/>
    <property type="match status" value="7"/>
</dbReference>
<feature type="domain" description="BPTI/Kunitz inhibitor" evidence="1">
    <location>
        <begin position="247"/>
        <end position="300"/>
    </location>
</feature>
<evidence type="ECO:0000259" key="1">
    <source>
        <dbReference type="PROSITE" id="PS50279"/>
    </source>
</evidence>
<feature type="domain" description="BPTI/Kunitz inhibitor" evidence="1">
    <location>
        <begin position="21"/>
        <end position="74"/>
    </location>
</feature>
<reference evidence="3" key="1">
    <citation type="submission" date="2016-11" db="UniProtKB">
        <authorList>
            <consortium name="WormBaseParasite"/>
        </authorList>
    </citation>
    <scope>IDENTIFICATION</scope>
</reference>
<evidence type="ECO:0000313" key="3">
    <source>
        <dbReference type="WBParaSite" id="Csp11.Scaffold629.g10677.t1"/>
    </source>
</evidence>
<dbReference type="PROSITE" id="PS00280">
    <property type="entry name" value="BPTI_KUNITZ_1"/>
    <property type="match status" value="2"/>
</dbReference>
<dbReference type="PROSITE" id="PS50279">
    <property type="entry name" value="BPTI_KUNITZ_2"/>
    <property type="match status" value="3"/>
</dbReference>
<dbReference type="GO" id="GO:0004867">
    <property type="term" value="F:serine-type endopeptidase inhibitor activity"/>
    <property type="evidence" value="ECO:0007669"/>
    <property type="project" value="InterPro"/>
</dbReference>
<dbReference type="Gene3D" id="4.10.410.10">
    <property type="entry name" value="Pancreatic trypsin inhibitor Kunitz domain"/>
    <property type="match status" value="3"/>
</dbReference>
<dbReference type="Pfam" id="PF14625">
    <property type="entry name" value="Lustrin_cystein"/>
    <property type="match status" value="7"/>
</dbReference>
<dbReference type="InterPro" id="IPR002223">
    <property type="entry name" value="Kunitz_BPTI"/>
</dbReference>
<dbReference type="SMART" id="SM00131">
    <property type="entry name" value="KU"/>
    <property type="match status" value="3"/>
</dbReference>
<dbReference type="InterPro" id="IPR006150">
    <property type="entry name" value="Cys_repeat_1"/>
</dbReference>
<dbReference type="AlphaFoldDB" id="A0A1I7TQ67"/>
<evidence type="ECO:0000313" key="2">
    <source>
        <dbReference type="Proteomes" id="UP000095282"/>
    </source>
</evidence>
<accession>A0A1I7TQ67</accession>
<dbReference type="InterPro" id="IPR028150">
    <property type="entry name" value="Lustrin_cystein"/>
</dbReference>
<dbReference type="Pfam" id="PF00014">
    <property type="entry name" value="Kunitz_BPTI"/>
    <property type="match status" value="2"/>
</dbReference>
<sequence>MILFFALFLVSQGNELGGFICRLPKNPGFGCGVTTPHSAYYFDVEIRECIEFMFEGCGGNQNRFASRQECLNGCKSLTSCGKGMPLMDFAGNIKRCDGERVPCPGSHECIGNGMSSVCCQKADRICQASVHAGTPCGVPPTTRYYFDSSSKTCRPFAFTGCGGNENNFKAKGECMMFCSTESKFPYIRFTVTELVTVICPRGEPHADRYSINNIATCMEDKHCPRNYTCTAKVGKKGACCPSKEFVCGTPFEIKNNCRKPEPISTYWFDYRKGECRRAEHSNCEEHFNSFANLEQCADYCVGTCPNGLETHTNPRTGQPHLCDSAKNEGCPMGFECLKSSPYASICCKTHPVCPSAESILLVDDDNEAVRCSASRDTCPEQYLCQPAKNMEHICCTKPLSCPTGMDALRENGGRPRICSMGVDGNCPPDHMCVQGDGSSGAARHLCCKPRKKCVIPYVDPDKKRPIRCFPGDDSCPISTDCLPALENSESFSNLTNAIDVMFFCCHTVSIFSCPDGSTPFLDPNSGQPATCLAANPFSCPAEHTCTTLMDGSTACCPIQTPLCVEALVADDGSPKTCKGWDDNTCPQGKCQKAMDGLYYCCRPPMLVLQNNAPTVPQVKGVSDRVGEYIARSLGILYTDFVRPKRKREPEYLKLLRDRF</sequence>
<protein>
    <submittedName>
        <fullName evidence="3">Kunitz/Bovine pancreatic trypsin inhibitor domain protein</fullName>
    </submittedName>
</protein>
<feature type="domain" description="BPTI/Kunitz inhibitor" evidence="1">
    <location>
        <begin position="126"/>
        <end position="178"/>
    </location>
</feature>
<dbReference type="InterPro" id="IPR036880">
    <property type="entry name" value="Kunitz_BPTI_sf"/>
</dbReference>
<proteinExistence type="predicted"/>